<dbReference type="KEGG" id="tet:TTHERM_00535690"/>
<organism evidence="2 3">
    <name type="scientific">Tetrahymena thermophila (strain SB210)</name>
    <dbReference type="NCBI Taxonomy" id="312017"/>
    <lineage>
        <taxon>Eukaryota</taxon>
        <taxon>Sar</taxon>
        <taxon>Alveolata</taxon>
        <taxon>Ciliophora</taxon>
        <taxon>Intramacronucleata</taxon>
        <taxon>Oligohymenophorea</taxon>
        <taxon>Hymenostomatida</taxon>
        <taxon>Tetrahymenina</taxon>
        <taxon>Tetrahymenidae</taxon>
        <taxon>Tetrahymena</taxon>
    </lineage>
</organism>
<gene>
    <name evidence="2" type="ORF">TTHERM_00535690</name>
</gene>
<dbReference type="AlphaFoldDB" id="I7M3I9"/>
<dbReference type="InterPro" id="IPR007303">
    <property type="entry name" value="TIP41-like"/>
</dbReference>
<reference evidence="3" key="1">
    <citation type="journal article" date="2006" name="PLoS Biol.">
        <title>Macronuclear genome sequence of the ciliate Tetrahymena thermophila, a model eukaryote.</title>
        <authorList>
            <person name="Eisen J.A."/>
            <person name="Coyne R.S."/>
            <person name="Wu M."/>
            <person name="Wu D."/>
            <person name="Thiagarajan M."/>
            <person name="Wortman J.R."/>
            <person name="Badger J.H."/>
            <person name="Ren Q."/>
            <person name="Amedeo P."/>
            <person name="Jones K.M."/>
            <person name="Tallon L.J."/>
            <person name="Delcher A.L."/>
            <person name="Salzberg S.L."/>
            <person name="Silva J.C."/>
            <person name="Haas B.J."/>
            <person name="Majoros W.H."/>
            <person name="Farzad M."/>
            <person name="Carlton J.M."/>
            <person name="Smith R.K. Jr."/>
            <person name="Garg J."/>
            <person name="Pearlman R.E."/>
            <person name="Karrer K.M."/>
            <person name="Sun L."/>
            <person name="Manning G."/>
            <person name="Elde N.C."/>
            <person name="Turkewitz A.P."/>
            <person name="Asai D.J."/>
            <person name="Wilkes D.E."/>
            <person name="Wang Y."/>
            <person name="Cai H."/>
            <person name="Collins K."/>
            <person name="Stewart B.A."/>
            <person name="Lee S.R."/>
            <person name="Wilamowska K."/>
            <person name="Weinberg Z."/>
            <person name="Ruzzo W.L."/>
            <person name="Wloga D."/>
            <person name="Gaertig J."/>
            <person name="Frankel J."/>
            <person name="Tsao C.-C."/>
            <person name="Gorovsky M.A."/>
            <person name="Keeling P.J."/>
            <person name="Waller R.F."/>
            <person name="Patron N.J."/>
            <person name="Cherry J.M."/>
            <person name="Stover N.A."/>
            <person name="Krieger C.J."/>
            <person name="del Toro C."/>
            <person name="Ryder H.F."/>
            <person name="Williamson S.C."/>
            <person name="Barbeau R.A."/>
            <person name="Hamilton E.P."/>
            <person name="Orias E."/>
        </authorList>
    </citation>
    <scope>NUCLEOTIDE SEQUENCE [LARGE SCALE GENOMIC DNA]</scope>
    <source>
        <strain evidence="3">SB210</strain>
    </source>
</reference>
<sequence>MKPANSNLAEIKEKLPKATKESYEQNGWKFEFSKGGIMPSDQLDQLCDYLVLNAIPDVVYGENYARFSFEQQNFCLEFLPKDSLLLTNFQARSNALLDLKQHPNLKKYKEVNNVTYVPTEVKVKYAEHWKNKKPEDTTAEIKVIQQISDVFFSTPYKGTVKKLSLLAEPQKNHTFLKDQLSEKSQFQELQNIEFPYAERTSEEIPIHNLTEQNPIKWANMADLWEDELGDSGSTTSEVRFRVMGDCWFALLRHYLRVDDVIIRIFDTRFYHEFGKNYILREFQVREDSYQNIAKKGFHFTPKWMLDQGQSHMVYQYIDPILIEREKIYFK</sequence>
<dbReference type="Proteomes" id="UP000009168">
    <property type="component" value="Unassembled WGS sequence"/>
</dbReference>
<dbReference type="RefSeq" id="XP_001023478.1">
    <property type="nucleotide sequence ID" value="XM_001023478.3"/>
</dbReference>
<dbReference type="GeneID" id="7826574"/>
<dbReference type="GO" id="GO:0031929">
    <property type="term" value="P:TOR signaling"/>
    <property type="evidence" value="ECO:0007669"/>
    <property type="project" value="TreeGrafter"/>
</dbReference>
<dbReference type="OMA" id="KWASHIS"/>
<dbReference type="InterPro" id="IPR051330">
    <property type="entry name" value="Phosphatase_reg/MetRdx"/>
</dbReference>
<evidence type="ECO:0000313" key="3">
    <source>
        <dbReference type="Proteomes" id="UP000009168"/>
    </source>
</evidence>
<proteinExistence type="inferred from homology"/>
<accession>I7M3I9</accession>
<dbReference type="OrthoDB" id="10253878at2759"/>
<dbReference type="Pfam" id="PF04176">
    <property type="entry name" value="TIP41"/>
    <property type="match status" value="1"/>
</dbReference>
<dbReference type="EMBL" id="GG662495">
    <property type="protein sequence ID" value="EAS03233.1"/>
    <property type="molecule type" value="Genomic_DNA"/>
</dbReference>
<dbReference type="STRING" id="312017.I7M3I9"/>
<keyword evidence="3" id="KW-1185">Reference proteome</keyword>
<protein>
    <submittedName>
        <fullName evidence="2">TIP41like family protein</fullName>
    </submittedName>
</protein>
<evidence type="ECO:0000256" key="1">
    <source>
        <dbReference type="ARBA" id="ARBA00006658"/>
    </source>
</evidence>
<dbReference type="PANTHER" id="PTHR21021">
    <property type="entry name" value="GAF/PUTATIVE CYTOSKELETAL PROTEIN"/>
    <property type="match status" value="1"/>
</dbReference>
<comment type="similarity">
    <text evidence="1">Belongs to the TIP41 family.</text>
</comment>
<dbReference type="InParanoid" id="I7M3I9"/>
<dbReference type="eggNOG" id="KOG3224">
    <property type="taxonomic scope" value="Eukaryota"/>
</dbReference>
<dbReference type="PANTHER" id="PTHR21021:SF16">
    <property type="entry name" value="TIP41-LIKE PROTEIN"/>
    <property type="match status" value="1"/>
</dbReference>
<dbReference type="HOGENOM" id="CLU_827585_0_0_1"/>
<dbReference type="GO" id="GO:0005829">
    <property type="term" value="C:cytosol"/>
    <property type="evidence" value="ECO:0007669"/>
    <property type="project" value="TreeGrafter"/>
</dbReference>
<evidence type="ECO:0000313" key="2">
    <source>
        <dbReference type="EMBL" id="EAS03233.1"/>
    </source>
</evidence>
<name>I7M3I9_TETTS</name>